<evidence type="ECO:0000313" key="6">
    <source>
        <dbReference type="EMBL" id="CAI9559618.1"/>
    </source>
</evidence>
<evidence type="ECO:0000256" key="1">
    <source>
        <dbReference type="ARBA" id="ARBA00004496"/>
    </source>
</evidence>
<dbReference type="Proteomes" id="UP001162483">
    <property type="component" value="Unassembled WGS sequence"/>
</dbReference>
<feature type="compositionally biased region" description="Polar residues" evidence="4">
    <location>
        <begin position="311"/>
        <end position="321"/>
    </location>
</feature>
<feature type="domain" description="PDZ" evidence="5">
    <location>
        <begin position="351"/>
        <end position="433"/>
    </location>
</feature>
<evidence type="ECO:0000313" key="7">
    <source>
        <dbReference type="Proteomes" id="UP001162483"/>
    </source>
</evidence>
<protein>
    <recommendedName>
        <fullName evidence="5">PDZ domain-containing protein</fullName>
    </recommendedName>
</protein>
<dbReference type="Pfam" id="PF00595">
    <property type="entry name" value="PDZ"/>
    <property type="match status" value="2"/>
</dbReference>
<comment type="caution">
    <text evidence="6">The sequence shown here is derived from an EMBL/GenBank/DDBJ whole genome shotgun (WGS) entry which is preliminary data.</text>
</comment>
<dbReference type="InterPro" id="IPR036034">
    <property type="entry name" value="PDZ_sf"/>
</dbReference>
<name>A0ABN9CHZ3_9NEOB</name>
<evidence type="ECO:0000256" key="4">
    <source>
        <dbReference type="SAM" id="MobiDB-lite"/>
    </source>
</evidence>
<organism evidence="6 7">
    <name type="scientific">Staurois parvus</name>
    <dbReference type="NCBI Taxonomy" id="386267"/>
    <lineage>
        <taxon>Eukaryota</taxon>
        <taxon>Metazoa</taxon>
        <taxon>Chordata</taxon>
        <taxon>Craniata</taxon>
        <taxon>Vertebrata</taxon>
        <taxon>Euteleostomi</taxon>
        <taxon>Amphibia</taxon>
        <taxon>Batrachia</taxon>
        <taxon>Anura</taxon>
        <taxon>Neobatrachia</taxon>
        <taxon>Ranoidea</taxon>
        <taxon>Ranidae</taxon>
        <taxon>Staurois</taxon>
    </lineage>
</organism>
<dbReference type="InterPro" id="IPR043545">
    <property type="entry name" value="GRIP1/2"/>
</dbReference>
<dbReference type="CDD" id="cd06683">
    <property type="entry name" value="PDZ6_GRIP1-2-like"/>
    <property type="match status" value="1"/>
</dbReference>
<dbReference type="PANTHER" id="PTHR46227:SF3">
    <property type="entry name" value="GLUTAMATE RECEPTOR-INTERACTING PROTEIN 1"/>
    <property type="match status" value="1"/>
</dbReference>
<feature type="region of interest" description="Disordered" evidence="4">
    <location>
        <begin position="438"/>
        <end position="478"/>
    </location>
</feature>
<dbReference type="PROSITE" id="PS50106">
    <property type="entry name" value="PDZ"/>
    <property type="match status" value="2"/>
</dbReference>
<dbReference type="EMBL" id="CATNWA010010252">
    <property type="protein sequence ID" value="CAI9559618.1"/>
    <property type="molecule type" value="Genomic_DNA"/>
</dbReference>
<keyword evidence="3" id="KW-0677">Repeat</keyword>
<dbReference type="Gene3D" id="2.30.42.10">
    <property type="match status" value="2"/>
</dbReference>
<proteinExistence type="predicted"/>
<keyword evidence="2" id="KW-0963">Cytoplasm</keyword>
<accession>A0ABN9CHZ3</accession>
<evidence type="ECO:0000259" key="5">
    <source>
        <dbReference type="PROSITE" id="PS50106"/>
    </source>
</evidence>
<feature type="region of interest" description="Disordered" evidence="4">
    <location>
        <begin position="203"/>
        <end position="248"/>
    </location>
</feature>
<feature type="region of interest" description="Disordered" evidence="4">
    <location>
        <begin position="299"/>
        <end position="326"/>
    </location>
</feature>
<keyword evidence="7" id="KW-1185">Reference proteome</keyword>
<comment type="subcellular location">
    <subcellularLocation>
        <location evidence="1">Cytoplasm</location>
    </subcellularLocation>
</comment>
<dbReference type="SMART" id="SM00228">
    <property type="entry name" value="PDZ"/>
    <property type="match status" value="2"/>
</dbReference>
<evidence type="ECO:0000256" key="2">
    <source>
        <dbReference type="ARBA" id="ARBA00022490"/>
    </source>
</evidence>
<dbReference type="InterPro" id="IPR001478">
    <property type="entry name" value="PDZ"/>
</dbReference>
<dbReference type="CDD" id="cd06685">
    <property type="entry name" value="PDZ7_GRIP1-2-like"/>
    <property type="match status" value="1"/>
</dbReference>
<dbReference type="PANTHER" id="PTHR46227">
    <property type="entry name" value="GLUTAMATE RECEPTOR-INTERACTING PROTEIN GRIP"/>
    <property type="match status" value="1"/>
</dbReference>
<feature type="domain" description="PDZ" evidence="5">
    <location>
        <begin position="38"/>
        <end position="120"/>
    </location>
</feature>
<gene>
    <name evidence="6" type="ORF">SPARVUS_LOCUS5118584</name>
</gene>
<reference evidence="6" key="1">
    <citation type="submission" date="2023-05" db="EMBL/GenBank/DDBJ databases">
        <authorList>
            <person name="Stuckert A."/>
        </authorList>
    </citation>
    <scope>NUCLEOTIDE SEQUENCE</scope>
</reference>
<evidence type="ECO:0000256" key="3">
    <source>
        <dbReference type="ARBA" id="ARBA00022737"/>
    </source>
</evidence>
<dbReference type="SUPFAM" id="SSF50156">
    <property type="entry name" value="PDZ domain-like"/>
    <property type="match status" value="2"/>
</dbReference>
<sequence>MEDAVQILQQCEDLVKLKIRKDEDNSDEQESSGAIIYTVELKRYGGPLGITISGTEEPFDPIIISSLTKGGLAERTGAIHIGDRILAINSNSLKGKPLSEAIHLLQMAGETVTLKIKKQNDATSPKIFASPSRVSELCDAEDDTPVTQKSSNLSDIYSTTVPSVDSAVESWDGSAVDTAFGSQGPNFQASGFNFNAYEWRSPKQKGSLSPLSRPAMNHFQDTGLSDDEWDRPAASGFPGGPEDAEADQEENFWSQALEDLETCGQSGILRELEATIMSGSTLSLNHDNAQPRGQLGRQASFQEKSSVRPHYSQSTRSNTLPSDVGRKSVAMRKLKQEMKEIMSPTPVELHKISLFKDSDREDFGFSVADGLLEKGVYVKNIRSNGPGDIGGLKPFDRLLQVNHVRTRDFDCCLVVPLIAESGNKLDLVISRNPIASQKEAPDLPSLPVEEWTDHSDPFSQQTSGRLASLDMRDSTNTL</sequence>